<organism evidence="3 4">
    <name type="scientific">Streptococcus thermophilus</name>
    <dbReference type="NCBI Taxonomy" id="1308"/>
    <lineage>
        <taxon>Bacteria</taxon>
        <taxon>Bacillati</taxon>
        <taxon>Bacillota</taxon>
        <taxon>Bacilli</taxon>
        <taxon>Lactobacillales</taxon>
        <taxon>Streptococcaceae</taxon>
        <taxon>Streptococcus</taxon>
    </lineage>
</organism>
<accession>A0A7U7C4A1</accession>
<dbReference type="PANTHER" id="PTHR39430:SF1">
    <property type="entry name" value="PROTEASE"/>
    <property type="match status" value="1"/>
</dbReference>
<evidence type="ECO:0000313" key="3">
    <source>
        <dbReference type="EMBL" id="CAD0152889.1"/>
    </source>
</evidence>
<proteinExistence type="inferred from homology"/>
<dbReference type="Proteomes" id="UP000509791">
    <property type="component" value="Chromosome"/>
</dbReference>
<reference evidence="3 4" key="1">
    <citation type="submission" date="2020-06" db="EMBL/GenBank/DDBJ databases">
        <authorList>
            <person name="Chuat V."/>
        </authorList>
    </citation>
    <scope>NUCLEOTIDE SEQUENCE [LARGE SCALE GENOMIC DNA]</scope>
    <source>
        <strain evidence="3">STH_CIRM_998</strain>
    </source>
</reference>
<evidence type="ECO:0000256" key="1">
    <source>
        <dbReference type="ARBA" id="ARBA00009067"/>
    </source>
</evidence>
<dbReference type="GO" id="GO:0080120">
    <property type="term" value="P:CAAX-box protein maturation"/>
    <property type="evidence" value="ECO:0007669"/>
    <property type="project" value="UniProtKB-ARBA"/>
</dbReference>
<gene>
    <name evidence="3" type="ORF">STHERMO_1608</name>
</gene>
<evidence type="ECO:0000313" key="4">
    <source>
        <dbReference type="Proteomes" id="UP000509791"/>
    </source>
</evidence>
<dbReference type="Pfam" id="PF02517">
    <property type="entry name" value="Rce1-like"/>
    <property type="match status" value="1"/>
</dbReference>
<protein>
    <recommendedName>
        <fullName evidence="2">CAAX prenyl protease 2/Lysostaphin resistance protein A-like domain-containing protein</fullName>
    </recommendedName>
</protein>
<dbReference type="GO" id="GO:0004175">
    <property type="term" value="F:endopeptidase activity"/>
    <property type="evidence" value="ECO:0007669"/>
    <property type="project" value="UniProtKB-ARBA"/>
</dbReference>
<comment type="similarity">
    <text evidence="1">Belongs to the UPF0177 family.</text>
</comment>
<sequence>MGLWGSTLVSEFPWDLFTWWLRVFCKSGLFLKNLYIYILFLIPFWFIQGGTEELVTRGWLFQTVTSKLNLSLGIAISSSLFSILHLGNQGVTAFVSYQYYSSRSSHGYLHAQDR</sequence>
<dbReference type="PANTHER" id="PTHR39430">
    <property type="entry name" value="MEMBRANE-ASSOCIATED PROTEASE-RELATED"/>
    <property type="match status" value="1"/>
</dbReference>
<dbReference type="AlphaFoldDB" id="A0A7U7C4A1"/>
<dbReference type="InterPro" id="IPR003675">
    <property type="entry name" value="Rce1/LyrA-like_dom"/>
</dbReference>
<name>A0A7U7C4A1_STRTR</name>
<dbReference type="EMBL" id="LR822027">
    <property type="protein sequence ID" value="CAD0152889.1"/>
    <property type="molecule type" value="Genomic_DNA"/>
</dbReference>
<evidence type="ECO:0000259" key="2">
    <source>
        <dbReference type="Pfam" id="PF02517"/>
    </source>
</evidence>
<feature type="domain" description="CAAX prenyl protease 2/Lysostaphin resistance protein A-like" evidence="2">
    <location>
        <begin position="38"/>
        <end position="95"/>
    </location>
</feature>